<dbReference type="InterPro" id="IPR005467">
    <property type="entry name" value="His_kinase_dom"/>
</dbReference>
<dbReference type="InterPro" id="IPR036097">
    <property type="entry name" value="HisK_dim/P_sf"/>
</dbReference>
<dbReference type="PROSITE" id="PS50110">
    <property type="entry name" value="RESPONSE_REGULATORY"/>
    <property type="match status" value="2"/>
</dbReference>
<dbReference type="PROSITE" id="PS50112">
    <property type="entry name" value="PAS"/>
    <property type="match status" value="1"/>
</dbReference>
<dbReference type="SUPFAM" id="SSF55874">
    <property type="entry name" value="ATPase domain of HSP90 chaperone/DNA topoisomerase II/histidine kinase"/>
    <property type="match status" value="1"/>
</dbReference>
<feature type="modified residue" description="4-aspartylphosphate" evidence="10">
    <location>
        <position position="840"/>
    </location>
</feature>
<feature type="domain" description="PAS" evidence="13">
    <location>
        <begin position="254"/>
        <end position="328"/>
    </location>
</feature>
<dbReference type="PRINTS" id="PR00344">
    <property type="entry name" value="BCTRLSENSOR"/>
</dbReference>
<dbReference type="CDD" id="cd00130">
    <property type="entry name" value="PAS"/>
    <property type="match status" value="1"/>
</dbReference>
<evidence type="ECO:0000256" key="10">
    <source>
        <dbReference type="PROSITE-ProRule" id="PRU00169"/>
    </source>
</evidence>
<dbReference type="InterPro" id="IPR001789">
    <property type="entry name" value="Sig_transdc_resp-reg_receiver"/>
</dbReference>
<dbReference type="Gene3D" id="3.40.50.2300">
    <property type="match status" value="2"/>
</dbReference>
<dbReference type="PROSITE" id="PS50109">
    <property type="entry name" value="HIS_KIN"/>
    <property type="match status" value="1"/>
</dbReference>
<dbReference type="Proteomes" id="UP000306509">
    <property type="component" value="Unassembled WGS sequence"/>
</dbReference>
<comment type="catalytic activity">
    <reaction evidence="1">
        <text>ATP + protein L-histidine = ADP + protein N-phospho-L-histidine.</text>
        <dbReference type="EC" id="2.7.13.3"/>
    </reaction>
</comment>
<dbReference type="CDD" id="cd00156">
    <property type="entry name" value="REC"/>
    <property type="match status" value="1"/>
</dbReference>
<dbReference type="Pfam" id="PF13426">
    <property type="entry name" value="PAS_9"/>
    <property type="match status" value="1"/>
</dbReference>
<feature type="domain" description="Response regulatory" evidence="12">
    <location>
        <begin position="788"/>
        <end position="909"/>
    </location>
</feature>
<dbReference type="SUPFAM" id="SSF55785">
    <property type="entry name" value="PYP-like sensor domain (PAS domain)"/>
    <property type="match status" value="3"/>
</dbReference>
<comment type="similarity">
    <text evidence="2">In the N-terminal section; belongs to the phytochrome family.</text>
</comment>
<dbReference type="CDD" id="cd16922">
    <property type="entry name" value="HATPase_EvgS-ArcB-TorS-like"/>
    <property type="match status" value="1"/>
</dbReference>
<evidence type="ECO:0000259" key="13">
    <source>
        <dbReference type="PROSITE" id="PS50112"/>
    </source>
</evidence>
<evidence type="ECO:0000256" key="5">
    <source>
        <dbReference type="ARBA" id="ARBA00022553"/>
    </source>
</evidence>
<dbReference type="InterPro" id="IPR003661">
    <property type="entry name" value="HisK_dim/P_dom"/>
</dbReference>
<organism evidence="14 15">
    <name type="scientific">Robinsoniella peoriensis</name>
    <dbReference type="NCBI Taxonomy" id="180332"/>
    <lineage>
        <taxon>Bacteria</taxon>
        <taxon>Bacillati</taxon>
        <taxon>Bacillota</taxon>
        <taxon>Clostridia</taxon>
        <taxon>Lachnospirales</taxon>
        <taxon>Lachnospiraceae</taxon>
        <taxon>Robinsoniella</taxon>
    </lineage>
</organism>
<dbReference type="SMART" id="SM00387">
    <property type="entry name" value="HATPase_c"/>
    <property type="match status" value="1"/>
</dbReference>
<dbReference type="PANTHER" id="PTHR45339:SF1">
    <property type="entry name" value="HYBRID SIGNAL TRANSDUCTION HISTIDINE KINASE J"/>
    <property type="match status" value="1"/>
</dbReference>
<feature type="domain" description="Histidine kinase" evidence="11">
    <location>
        <begin position="407"/>
        <end position="631"/>
    </location>
</feature>
<dbReference type="SMART" id="SM00091">
    <property type="entry name" value="PAS"/>
    <property type="match status" value="2"/>
</dbReference>
<comment type="caution">
    <text evidence="10">Lacks conserved residue(s) required for the propagation of feature annotation.</text>
</comment>
<dbReference type="InterPro" id="IPR000014">
    <property type="entry name" value="PAS"/>
</dbReference>
<dbReference type="CDD" id="cd17546">
    <property type="entry name" value="REC_hyHK_CKI1_RcsC-like"/>
    <property type="match status" value="1"/>
</dbReference>
<dbReference type="Pfam" id="PF00072">
    <property type="entry name" value="Response_reg"/>
    <property type="match status" value="2"/>
</dbReference>
<gene>
    <name evidence="14" type="primary">barA_2</name>
    <name evidence="14" type="ORF">DSM106044_03188</name>
</gene>
<evidence type="ECO:0000256" key="4">
    <source>
        <dbReference type="ARBA" id="ARBA00018672"/>
    </source>
</evidence>
<protein>
    <recommendedName>
        <fullName evidence="9">Circadian input-output histidine kinase CikA</fullName>
        <ecNumber evidence="3">2.7.13.3</ecNumber>
    </recommendedName>
    <alternativeName>
        <fullName evidence="4">Stage 0 sporulation protein A homolog</fullName>
    </alternativeName>
</protein>
<evidence type="ECO:0000313" key="15">
    <source>
        <dbReference type="Proteomes" id="UP000306509"/>
    </source>
</evidence>
<reference evidence="14 15" key="1">
    <citation type="journal article" date="2019" name="Anaerobe">
        <title>Detection of Robinsoniella peoriensis in multiple bone samples of a trauma patient.</title>
        <authorList>
            <person name="Schrottner P."/>
            <person name="Hartwich K."/>
            <person name="Bunk B."/>
            <person name="Schober I."/>
            <person name="Helbig S."/>
            <person name="Rudolph W.W."/>
            <person name="Gunzer F."/>
        </authorList>
    </citation>
    <scope>NUCLEOTIDE SEQUENCE [LARGE SCALE GENOMIC DNA]</scope>
    <source>
        <strain evidence="14 15">DSM 106044</strain>
    </source>
</reference>
<dbReference type="InterPro" id="IPR013655">
    <property type="entry name" value="PAS_fold_3"/>
</dbReference>
<evidence type="ECO:0000256" key="2">
    <source>
        <dbReference type="ARBA" id="ARBA00006402"/>
    </source>
</evidence>
<keyword evidence="14" id="KW-0808">Transferase</keyword>
<evidence type="ECO:0000256" key="8">
    <source>
        <dbReference type="ARBA" id="ARBA00024867"/>
    </source>
</evidence>
<dbReference type="InterPro" id="IPR036890">
    <property type="entry name" value="HATPase_C_sf"/>
</dbReference>
<dbReference type="FunFam" id="3.30.565.10:FF:000010">
    <property type="entry name" value="Sensor histidine kinase RcsC"/>
    <property type="match status" value="1"/>
</dbReference>
<dbReference type="Pfam" id="PF08447">
    <property type="entry name" value="PAS_3"/>
    <property type="match status" value="2"/>
</dbReference>
<comment type="caution">
    <text evidence="14">The sequence shown here is derived from an EMBL/GenBank/DDBJ whole genome shotgun (WGS) entry which is preliminary data.</text>
</comment>
<feature type="domain" description="Response regulatory" evidence="12">
    <location>
        <begin position="646"/>
        <end position="766"/>
    </location>
</feature>
<evidence type="ECO:0000256" key="7">
    <source>
        <dbReference type="ARBA" id="ARBA00023012"/>
    </source>
</evidence>
<dbReference type="InterPro" id="IPR004358">
    <property type="entry name" value="Sig_transdc_His_kin-like_C"/>
</dbReference>
<dbReference type="Pfam" id="PF02518">
    <property type="entry name" value="HATPase_c"/>
    <property type="match status" value="1"/>
</dbReference>
<comment type="function">
    <text evidence="8">May play the central regulatory role in sporulation. It may be an element of the effector pathway responsible for the activation of sporulation genes in response to nutritional stress. Spo0A may act in concert with spo0H (a sigma factor) to control the expression of some genes that are critical to the sporulation process.</text>
</comment>
<proteinExistence type="inferred from homology"/>
<evidence type="ECO:0000259" key="11">
    <source>
        <dbReference type="PROSITE" id="PS50109"/>
    </source>
</evidence>
<dbReference type="SUPFAM" id="SSF52172">
    <property type="entry name" value="CheY-like"/>
    <property type="match status" value="2"/>
</dbReference>
<dbReference type="CDD" id="cd00082">
    <property type="entry name" value="HisKA"/>
    <property type="match status" value="1"/>
</dbReference>
<keyword evidence="6 14" id="KW-0418">Kinase</keyword>
<keyword evidence="5 10" id="KW-0597">Phosphoprotein</keyword>
<dbReference type="InterPro" id="IPR011006">
    <property type="entry name" value="CheY-like_superfamily"/>
</dbReference>
<evidence type="ECO:0000256" key="9">
    <source>
        <dbReference type="ARBA" id="ARBA00074306"/>
    </source>
</evidence>
<dbReference type="PANTHER" id="PTHR45339">
    <property type="entry name" value="HYBRID SIGNAL TRANSDUCTION HISTIDINE KINASE J"/>
    <property type="match status" value="1"/>
</dbReference>
<dbReference type="SMART" id="SM00448">
    <property type="entry name" value="REC"/>
    <property type="match status" value="2"/>
</dbReference>
<accession>A0A4V6HRR5</accession>
<dbReference type="AlphaFoldDB" id="A0A4V6HRR5"/>
<dbReference type="Pfam" id="PF00512">
    <property type="entry name" value="HisKA"/>
    <property type="match status" value="1"/>
</dbReference>
<name>A0A4V6HRR5_9FIRM</name>
<evidence type="ECO:0000256" key="6">
    <source>
        <dbReference type="ARBA" id="ARBA00022777"/>
    </source>
</evidence>
<dbReference type="Gene3D" id="3.30.565.10">
    <property type="entry name" value="Histidine kinase-like ATPase, C-terminal domain"/>
    <property type="match status" value="1"/>
</dbReference>
<dbReference type="InterPro" id="IPR003594">
    <property type="entry name" value="HATPase_dom"/>
</dbReference>
<evidence type="ECO:0000259" key="12">
    <source>
        <dbReference type="PROSITE" id="PS50110"/>
    </source>
</evidence>
<dbReference type="SUPFAM" id="SSF47384">
    <property type="entry name" value="Homodimeric domain of signal transducing histidine kinase"/>
    <property type="match status" value="1"/>
</dbReference>
<keyword evidence="7" id="KW-0902">Two-component regulatory system</keyword>
<dbReference type="EC" id="2.7.13.3" evidence="3"/>
<evidence type="ECO:0000256" key="3">
    <source>
        <dbReference type="ARBA" id="ARBA00012438"/>
    </source>
</evidence>
<dbReference type="SMART" id="SM00388">
    <property type="entry name" value="HisKA"/>
    <property type="match status" value="1"/>
</dbReference>
<dbReference type="GO" id="GO:0000155">
    <property type="term" value="F:phosphorelay sensor kinase activity"/>
    <property type="evidence" value="ECO:0007669"/>
    <property type="project" value="InterPro"/>
</dbReference>
<dbReference type="Gene3D" id="1.10.287.130">
    <property type="match status" value="1"/>
</dbReference>
<dbReference type="RefSeq" id="WP_138002909.1">
    <property type="nucleotide sequence ID" value="NZ_QGQD01000060.1"/>
</dbReference>
<dbReference type="EMBL" id="QGQD01000060">
    <property type="protein sequence ID" value="TLD00098.1"/>
    <property type="molecule type" value="Genomic_DNA"/>
</dbReference>
<evidence type="ECO:0000313" key="14">
    <source>
        <dbReference type="EMBL" id="TLD00098.1"/>
    </source>
</evidence>
<evidence type="ECO:0000256" key="1">
    <source>
        <dbReference type="ARBA" id="ARBA00000085"/>
    </source>
</evidence>
<sequence>MEMPFIEKEYDMFIETIENSANKCIFDTDITFLCGNINFYQSTGYTKEEYSSLFPNLRQYYSNHTDEFYKIRDSLTHALSRGKKGFSLDCRLPVKNGGFIWIRITGTITKETVDGHPVFYMINSDISDLVRLKDEKTEYFEWLMDEYIGNIYISDMDTYELLFINRTGTETMNTTCEEVIGRPCYEVIQGRTSPCPFCTNDRLRTDEFYEWEFFNPVLNRTFMIKNRQINWYGHKSRIELSYDMYSSEFKLAKKEREREILLRTLPGGFARLDARDYRTILWYDADFLRMIGYTKEQFEKELHSTCEYLHPDDLKRIEHMLKEIEGTEQSIIMEARIITRSGETKILTVTLCYANGEDSWDGIPSFYTVGIDVTKDRREQARQQTALEEAYMAARIANSAKTKFLSSMSHDTRTPLNAIIGMTAIARANLIAPEKVNDCLNKINTSSQYLLSLINEILDMSQIESGKIDLHPEEISLPNLIQNVSDMCRSLLEEKHLEFEVYVGKVLHEKIITDGDRLHQVFMNLLSNGIKYTPPGGTISLSINEYQPFSQNQAQYEFIVTDNGIGMTKEYIPHIFEPFSRAEDSRISKVPGTGLGMSITENIVKMMGGSIEVKSELGKGSKFTVSIPFHLADKEDSVNHELAGLPVLIIEDEQKTCENITVFLEKLGMQGYWASSCAEALGIISAAHARSDEFSAVLLNWEMHERNGLDTVQNIRRCLGESIPIIIITSYNNPNIEDEFLKAGANAFITRPLFISKIIDVFQLFCSDHKTEDDIVEEDTNITLEGKRILLVEDNELNREIAFELLSMQGMLIETAENGLDAVQAFRSSNPGYYNAILMDIQMPVMDGYEAAAAIRLLDRDDAKTVPILAMTANAFITDISKAYSVGMNDYITKPIDVNGLNRTLEKWIHKTDNHFL</sequence>
<keyword evidence="15" id="KW-1185">Reference proteome</keyword>
<dbReference type="InterPro" id="IPR035965">
    <property type="entry name" value="PAS-like_dom_sf"/>
</dbReference>
<dbReference type="Gene3D" id="3.30.450.20">
    <property type="entry name" value="PAS domain"/>
    <property type="match status" value="2"/>
</dbReference>
<dbReference type="STRING" id="180332.GCA_000797495_01862"/>